<dbReference type="EMBL" id="PPTU01000024">
    <property type="protein sequence ID" value="RDB68061.1"/>
    <property type="molecule type" value="Genomic_DNA"/>
</dbReference>
<organism evidence="3 4">
    <name type="scientific">Eggerthella lenta</name>
    <name type="common">Eubacterium lentum</name>
    <dbReference type="NCBI Taxonomy" id="84112"/>
    <lineage>
        <taxon>Bacteria</taxon>
        <taxon>Bacillati</taxon>
        <taxon>Actinomycetota</taxon>
        <taxon>Coriobacteriia</taxon>
        <taxon>Eggerthellales</taxon>
        <taxon>Eggerthellaceae</taxon>
        <taxon>Eggerthella</taxon>
    </lineage>
</organism>
<feature type="compositionally biased region" description="Basic and acidic residues" evidence="1">
    <location>
        <begin position="121"/>
        <end position="139"/>
    </location>
</feature>
<evidence type="ECO:0000256" key="2">
    <source>
        <dbReference type="SAM" id="Phobius"/>
    </source>
</evidence>
<feature type="region of interest" description="Disordered" evidence="1">
    <location>
        <begin position="111"/>
        <end position="146"/>
    </location>
</feature>
<protein>
    <submittedName>
        <fullName evidence="3">PrgI family protein</fullName>
    </submittedName>
</protein>
<comment type="caution">
    <text evidence="3">The sequence shown here is derived from an EMBL/GenBank/DDBJ whole genome shotgun (WGS) entry which is preliminary data.</text>
</comment>
<feature type="transmembrane region" description="Helical" evidence="2">
    <location>
        <begin position="29"/>
        <end position="48"/>
    </location>
</feature>
<reference evidence="3 4" key="1">
    <citation type="journal article" date="2018" name="Elife">
        <title>Discovery and characterization of a prevalent human gut bacterial enzyme sufficient for the inactivation of a family of plant toxins.</title>
        <authorList>
            <person name="Koppel N."/>
            <person name="Bisanz J.E."/>
            <person name="Pandelia M.E."/>
            <person name="Turnbaugh P.J."/>
            <person name="Balskus E.P."/>
        </authorList>
    </citation>
    <scope>NUCLEOTIDE SEQUENCE [LARGE SCALE GENOMIC DNA]</scope>
    <source>
        <strain evidence="3 4">W1 BHI 6</strain>
    </source>
</reference>
<keyword evidence="2" id="KW-1133">Transmembrane helix</keyword>
<dbReference type="Proteomes" id="UP000253970">
    <property type="component" value="Unassembled WGS sequence"/>
</dbReference>
<sequence>MSFTVPYHLDPLDYERKAFGPFTSRELKYGGIGIILAAVVGGALWFAPLSVPELFRVMPAIAVAGPFFYVANTKAPPGYESPEEYMRERLASALSGEDVYVYGCDDEDEYEVMEDPPAKSPSERKEATKREKKEREYVRGKARSAR</sequence>
<keyword evidence="2" id="KW-0812">Transmembrane</keyword>
<gene>
    <name evidence="3" type="ORF">C1875_12540</name>
</gene>
<dbReference type="AlphaFoldDB" id="A0A369MAZ4"/>
<evidence type="ECO:0000256" key="1">
    <source>
        <dbReference type="SAM" id="MobiDB-lite"/>
    </source>
</evidence>
<keyword evidence="2" id="KW-0472">Membrane</keyword>
<evidence type="ECO:0000313" key="4">
    <source>
        <dbReference type="Proteomes" id="UP000253970"/>
    </source>
</evidence>
<accession>A0A369MAZ4</accession>
<dbReference type="RefSeq" id="WP_009307238.1">
    <property type="nucleotide sequence ID" value="NZ_PPTU01000024.1"/>
</dbReference>
<name>A0A369MAZ4_EGGLN</name>
<proteinExistence type="predicted"/>
<evidence type="ECO:0000313" key="3">
    <source>
        <dbReference type="EMBL" id="RDB68061.1"/>
    </source>
</evidence>